<dbReference type="InterPro" id="IPR023058">
    <property type="entry name" value="PPIase_PpiC_CS"/>
</dbReference>
<name>A0AAD8YCM4_9STRA</name>
<dbReference type="Gene3D" id="3.10.50.40">
    <property type="match status" value="1"/>
</dbReference>
<dbReference type="PROSITE" id="PS50198">
    <property type="entry name" value="PPIC_PPIASE_2"/>
    <property type="match status" value="1"/>
</dbReference>
<dbReference type="GO" id="GO:0003755">
    <property type="term" value="F:peptidyl-prolyl cis-trans isomerase activity"/>
    <property type="evidence" value="ECO:0007669"/>
    <property type="project" value="UniProtKB-UniRule"/>
</dbReference>
<keyword evidence="1 2" id="KW-0413">Isomerase</keyword>
<evidence type="ECO:0000313" key="5">
    <source>
        <dbReference type="EMBL" id="KAK1743979.1"/>
    </source>
</evidence>
<sequence>MLLERATASSDMNNEHVDCRKDLVEGGEGHHWEKKLKVRNRRRFAGEKFVSVKMSLIVTALLPSVLLLLLSLPSSSQAFVNPIDVITRDFQALTRKVTAHHILLPKSTDVALSLKQSIRNKVSPKSSDDPKYIVDVFSAAAQKYSRDEETAVRGGLLGTKVPQGYCRAKELDAACFKAPLGEIAGPIESEYGYHLLLVTERTNCPKLDGKYNKIIRDADGVSTKFGSEEIQTVALQQVGFWMGVSLAGGVLAEVAAKAANVVDTLPWE</sequence>
<dbReference type="InterPro" id="IPR000297">
    <property type="entry name" value="PPIase_PpiC"/>
</dbReference>
<keyword evidence="3" id="KW-0472">Membrane</keyword>
<dbReference type="PROSITE" id="PS01096">
    <property type="entry name" value="PPIC_PPIASE_1"/>
    <property type="match status" value="1"/>
</dbReference>
<evidence type="ECO:0000256" key="3">
    <source>
        <dbReference type="SAM" id="Phobius"/>
    </source>
</evidence>
<keyword evidence="1 2" id="KW-0697">Rotamase</keyword>
<dbReference type="Pfam" id="PF00639">
    <property type="entry name" value="Rotamase"/>
    <property type="match status" value="1"/>
</dbReference>
<gene>
    <name evidence="5" type="ORF">QTG54_005576</name>
</gene>
<protein>
    <recommendedName>
        <fullName evidence="2">Peptidyl-prolyl cis-trans isomerase</fullName>
        <ecNumber evidence="2">5.2.1.8</ecNumber>
    </recommendedName>
</protein>
<dbReference type="EC" id="5.2.1.8" evidence="2"/>
<dbReference type="SUPFAM" id="SSF54534">
    <property type="entry name" value="FKBP-like"/>
    <property type="match status" value="1"/>
</dbReference>
<dbReference type="Proteomes" id="UP001224775">
    <property type="component" value="Unassembled WGS sequence"/>
</dbReference>
<dbReference type="AlphaFoldDB" id="A0AAD8YCM4"/>
<keyword evidence="3" id="KW-0812">Transmembrane</keyword>
<accession>A0AAD8YCM4</accession>
<dbReference type="InterPro" id="IPR046357">
    <property type="entry name" value="PPIase_dom_sf"/>
</dbReference>
<feature type="transmembrane region" description="Helical" evidence="3">
    <location>
        <begin position="49"/>
        <end position="72"/>
    </location>
</feature>
<evidence type="ECO:0000256" key="2">
    <source>
        <dbReference type="RuleBase" id="RU363014"/>
    </source>
</evidence>
<keyword evidence="3" id="KW-1133">Transmembrane helix</keyword>
<evidence type="ECO:0000313" key="6">
    <source>
        <dbReference type="Proteomes" id="UP001224775"/>
    </source>
</evidence>
<organism evidence="5 6">
    <name type="scientific">Skeletonema marinoi</name>
    <dbReference type="NCBI Taxonomy" id="267567"/>
    <lineage>
        <taxon>Eukaryota</taxon>
        <taxon>Sar</taxon>
        <taxon>Stramenopiles</taxon>
        <taxon>Ochrophyta</taxon>
        <taxon>Bacillariophyta</taxon>
        <taxon>Coscinodiscophyceae</taxon>
        <taxon>Thalassiosirophycidae</taxon>
        <taxon>Thalassiosirales</taxon>
        <taxon>Skeletonemataceae</taxon>
        <taxon>Skeletonema</taxon>
        <taxon>Skeletonema marinoi-dohrnii complex</taxon>
    </lineage>
</organism>
<reference evidence="5" key="1">
    <citation type="submission" date="2023-06" db="EMBL/GenBank/DDBJ databases">
        <title>Survivors Of The Sea: Transcriptome response of Skeletonema marinoi to long-term dormancy.</title>
        <authorList>
            <person name="Pinder M.I.M."/>
            <person name="Kourtchenko O."/>
            <person name="Robertson E.K."/>
            <person name="Larsson T."/>
            <person name="Maumus F."/>
            <person name="Osuna-Cruz C.M."/>
            <person name="Vancaester E."/>
            <person name="Stenow R."/>
            <person name="Vandepoele K."/>
            <person name="Ploug H."/>
            <person name="Bruchert V."/>
            <person name="Godhe A."/>
            <person name="Topel M."/>
        </authorList>
    </citation>
    <scope>NUCLEOTIDE SEQUENCE</scope>
    <source>
        <strain evidence="5">R05AC</strain>
    </source>
</reference>
<dbReference type="EMBL" id="JATAAI010000008">
    <property type="protein sequence ID" value="KAK1743979.1"/>
    <property type="molecule type" value="Genomic_DNA"/>
</dbReference>
<evidence type="ECO:0000259" key="4">
    <source>
        <dbReference type="PROSITE" id="PS50198"/>
    </source>
</evidence>
<comment type="caution">
    <text evidence="5">The sequence shown here is derived from an EMBL/GenBank/DDBJ whole genome shotgun (WGS) entry which is preliminary data.</text>
</comment>
<feature type="domain" description="PpiC" evidence="4">
    <location>
        <begin position="94"/>
        <end position="200"/>
    </location>
</feature>
<proteinExistence type="predicted"/>
<keyword evidence="6" id="KW-1185">Reference proteome</keyword>
<evidence type="ECO:0000256" key="1">
    <source>
        <dbReference type="PROSITE-ProRule" id="PRU00278"/>
    </source>
</evidence>
<comment type="catalytic activity">
    <reaction evidence="2">
        <text>[protein]-peptidylproline (omega=180) = [protein]-peptidylproline (omega=0)</text>
        <dbReference type="Rhea" id="RHEA:16237"/>
        <dbReference type="Rhea" id="RHEA-COMP:10747"/>
        <dbReference type="Rhea" id="RHEA-COMP:10748"/>
        <dbReference type="ChEBI" id="CHEBI:83833"/>
        <dbReference type="ChEBI" id="CHEBI:83834"/>
        <dbReference type="EC" id="5.2.1.8"/>
    </reaction>
</comment>